<protein>
    <submittedName>
        <fullName evidence="2">Uncharacterized protein</fullName>
    </submittedName>
</protein>
<keyword evidence="1" id="KW-0812">Transmembrane</keyword>
<proteinExistence type="predicted"/>
<name>A0A397Y804_BRACM</name>
<dbReference type="Proteomes" id="UP000264353">
    <property type="component" value="Chromosome A9"/>
</dbReference>
<organism evidence="2 3">
    <name type="scientific">Brassica campestris</name>
    <name type="common">Field mustard</name>
    <dbReference type="NCBI Taxonomy" id="3711"/>
    <lineage>
        <taxon>Eukaryota</taxon>
        <taxon>Viridiplantae</taxon>
        <taxon>Streptophyta</taxon>
        <taxon>Embryophyta</taxon>
        <taxon>Tracheophyta</taxon>
        <taxon>Spermatophyta</taxon>
        <taxon>Magnoliopsida</taxon>
        <taxon>eudicotyledons</taxon>
        <taxon>Gunneridae</taxon>
        <taxon>Pentapetalae</taxon>
        <taxon>rosids</taxon>
        <taxon>malvids</taxon>
        <taxon>Brassicales</taxon>
        <taxon>Brassicaceae</taxon>
        <taxon>Brassiceae</taxon>
        <taxon>Brassica</taxon>
    </lineage>
</organism>
<evidence type="ECO:0000313" key="2">
    <source>
        <dbReference type="EMBL" id="RID47934.1"/>
    </source>
</evidence>
<accession>A0A397Y804</accession>
<evidence type="ECO:0000256" key="1">
    <source>
        <dbReference type="SAM" id="Phobius"/>
    </source>
</evidence>
<gene>
    <name evidence="2" type="ORF">BRARA_I04491</name>
</gene>
<evidence type="ECO:0000313" key="3">
    <source>
        <dbReference type="Proteomes" id="UP000264353"/>
    </source>
</evidence>
<keyword evidence="1" id="KW-1133">Transmembrane helix</keyword>
<dbReference type="AlphaFoldDB" id="A0A397Y804"/>
<keyword evidence="1" id="KW-0472">Membrane</keyword>
<sequence>MSETATISTPLALAMVFAPSSIVGSFSSARTGRILCLASCNKCSKSSSVVSLWFLFINIVATPVFPRRPVRPILCT</sequence>
<reference evidence="2 3" key="1">
    <citation type="submission" date="2018-06" db="EMBL/GenBank/DDBJ databases">
        <title>WGS assembly of Brassica rapa FPsc.</title>
        <authorList>
            <person name="Bowman J."/>
            <person name="Kohchi T."/>
            <person name="Yamato K."/>
            <person name="Jenkins J."/>
            <person name="Shu S."/>
            <person name="Ishizaki K."/>
            <person name="Yamaoka S."/>
            <person name="Nishihama R."/>
            <person name="Nakamura Y."/>
            <person name="Berger F."/>
            <person name="Adam C."/>
            <person name="Aki S."/>
            <person name="Althoff F."/>
            <person name="Araki T."/>
            <person name="Arteaga-Vazquez M."/>
            <person name="Balasubrmanian S."/>
            <person name="Bauer D."/>
            <person name="Boehm C."/>
            <person name="Briginshaw L."/>
            <person name="Caballero-Perez J."/>
            <person name="Catarino B."/>
            <person name="Chen F."/>
            <person name="Chiyoda S."/>
            <person name="Chovatia M."/>
            <person name="Davies K."/>
            <person name="Delmans M."/>
            <person name="Demura T."/>
            <person name="Dierschke T."/>
            <person name="Dolan L."/>
            <person name="Dorantes-Acosta A."/>
            <person name="Eklund D."/>
            <person name="Florent S."/>
            <person name="Flores-Sandoval E."/>
            <person name="Fujiyama A."/>
            <person name="Fukuzawa H."/>
            <person name="Galik B."/>
            <person name="Grimanelli D."/>
            <person name="Grimwood J."/>
            <person name="Grossniklaus U."/>
            <person name="Hamada T."/>
            <person name="Haseloff J."/>
            <person name="Hetherington A."/>
            <person name="Higo A."/>
            <person name="Hirakawa Y."/>
            <person name="Hundley H."/>
            <person name="Ikeda Y."/>
            <person name="Inoue K."/>
            <person name="Inoue S."/>
            <person name="Ishida S."/>
            <person name="Jia Q."/>
            <person name="Kakita M."/>
            <person name="Kanazawa T."/>
            <person name="Kawai Y."/>
            <person name="Kawashima T."/>
            <person name="Kennedy M."/>
            <person name="Kinose K."/>
            <person name="Kinoshita T."/>
            <person name="Kohara Y."/>
            <person name="Koide E."/>
            <person name="Komatsu K."/>
            <person name="Kopischke S."/>
            <person name="Kubo M."/>
            <person name="Kyozuka J."/>
            <person name="Lagercrantz U."/>
            <person name="Lin S."/>
            <person name="Lindquist E."/>
            <person name="Lipzen A."/>
            <person name="Lu C."/>
            <person name="Luna E."/>
            <person name="Martienssen R."/>
            <person name="Minamino N."/>
            <person name="Mizutani M."/>
            <person name="Mizutani M."/>
            <person name="Mochizuki N."/>
            <person name="Monte I."/>
            <person name="Mosher R."/>
            <person name="Nagasaki H."/>
            <person name="Nakagami H."/>
            <person name="Naramoto S."/>
            <person name="Nishitani K."/>
            <person name="Ohtani M."/>
            <person name="Okamoto T."/>
            <person name="Okumura M."/>
            <person name="Phillips J."/>
            <person name="Pollak B."/>
            <person name="Reinders A."/>
            <person name="Roevekamp M."/>
            <person name="Sano R."/>
            <person name="Sawa S."/>
            <person name="Schmid M."/>
            <person name="Shirakawa M."/>
            <person name="Solano R."/>
            <person name="Spunde A."/>
            <person name="Suetsugu N."/>
            <person name="Sugano S."/>
            <person name="Sugiyama A."/>
            <person name="Sun R."/>
            <person name="Suzuki Y."/>
            <person name="Takenaka M."/>
            <person name="Takezawa D."/>
            <person name="Tomogane H."/>
            <person name="Tsuzuki M."/>
            <person name="Ueda T."/>
            <person name="Umeda M."/>
            <person name="Ward J."/>
            <person name="Watanabe Y."/>
            <person name="Yazaki K."/>
            <person name="Yokoyama R."/>
            <person name="Yoshitake Y."/>
            <person name="Yotsui I."/>
            <person name="Zachgo S."/>
            <person name="Schmutz J."/>
        </authorList>
    </citation>
    <scope>NUCLEOTIDE SEQUENCE [LARGE SCALE GENOMIC DNA]</scope>
    <source>
        <strain evidence="3">cv. B-3</strain>
    </source>
</reference>
<feature type="transmembrane region" description="Helical" evidence="1">
    <location>
        <begin position="46"/>
        <end position="65"/>
    </location>
</feature>
<dbReference type="EMBL" id="CM010636">
    <property type="protein sequence ID" value="RID47934.1"/>
    <property type="molecule type" value="Genomic_DNA"/>
</dbReference>